<dbReference type="AlphaFoldDB" id="A0A7G9G8N5"/>
<accession>A0A7G9G8N5</accession>
<proteinExistence type="predicted"/>
<dbReference type="RefSeq" id="WP_249328154.1">
    <property type="nucleotide sequence ID" value="NZ_CP060635.1"/>
</dbReference>
<dbReference type="EMBL" id="CP060635">
    <property type="protein sequence ID" value="QNM07167.1"/>
    <property type="molecule type" value="Genomic_DNA"/>
</dbReference>
<protein>
    <submittedName>
        <fullName evidence="1">Uncharacterized protein</fullName>
    </submittedName>
</protein>
<organism evidence="1 2">
    <name type="scientific">Wansuia hejianensis</name>
    <dbReference type="NCBI Taxonomy" id="2763667"/>
    <lineage>
        <taxon>Bacteria</taxon>
        <taxon>Bacillati</taxon>
        <taxon>Bacillota</taxon>
        <taxon>Clostridia</taxon>
        <taxon>Lachnospirales</taxon>
        <taxon>Lachnospiraceae</taxon>
        <taxon>Wansuia</taxon>
    </lineage>
</organism>
<name>A0A7G9G8N5_9FIRM</name>
<sequence length="147" mass="16706">MFDDKLSYITLSGEKFPLRCGMEVLEVVQDKYGSVEEFENRLMPFEQKKDENGEYVLNEEGVPIGRYVMPKIADLGDALHLMVTAGLEMEADMTGKEIRSVTRKELLQKADMPPAVLGEKLHAEMMRCFRRKNGTATQEKETADRNG</sequence>
<keyword evidence="2" id="KW-1185">Reference proteome</keyword>
<gene>
    <name evidence="1" type="ORF">H9Q79_09345</name>
</gene>
<reference evidence="1 2" key="1">
    <citation type="submission" date="2020-08" db="EMBL/GenBank/DDBJ databases">
        <authorList>
            <person name="Liu C."/>
            <person name="Sun Q."/>
        </authorList>
    </citation>
    <scope>NUCLEOTIDE SEQUENCE [LARGE SCALE GENOMIC DNA]</scope>
    <source>
        <strain evidence="1 2">NSJ-29</strain>
    </source>
</reference>
<evidence type="ECO:0000313" key="2">
    <source>
        <dbReference type="Proteomes" id="UP000515860"/>
    </source>
</evidence>
<evidence type="ECO:0000313" key="1">
    <source>
        <dbReference type="EMBL" id="QNM07167.1"/>
    </source>
</evidence>
<dbReference type="KEGG" id="whj:H9Q79_09345"/>
<dbReference type="Proteomes" id="UP000515860">
    <property type="component" value="Chromosome"/>
</dbReference>